<comment type="subcellular location">
    <subcellularLocation>
        <location evidence="1">Membrane</location>
        <topology evidence="1">Multi-pass membrane protein</topology>
    </subcellularLocation>
</comment>
<evidence type="ECO:0000256" key="3">
    <source>
        <dbReference type="ARBA" id="ARBA00022989"/>
    </source>
</evidence>
<feature type="transmembrane region" description="Helical" evidence="5">
    <location>
        <begin position="150"/>
        <end position="170"/>
    </location>
</feature>
<gene>
    <name evidence="7" type="ORF">HMPREF0454_04328</name>
</gene>
<feature type="transmembrane region" description="Helical" evidence="5">
    <location>
        <begin position="176"/>
        <end position="196"/>
    </location>
</feature>
<organism evidence="7 8">
    <name type="scientific">Hafnia alvei ATCC 51873</name>
    <dbReference type="NCBI Taxonomy" id="1002364"/>
    <lineage>
        <taxon>Bacteria</taxon>
        <taxon>Pseudomonadati</taxon>
        <taxon>Pseudomonadota</taxon>
        <taxon>Gammaproteobacteria</taxon>
        <taxon>Enterobacterales</taxon>
        <taxon>Hafniaceae</taxon>
        <taxon>Hafnia</taxon>
    </lineage>
</organism>
<dbReference type="Pfam" id="PF04893">
    <property type="entry name" value="Yip1"/>
    <property type="match status" value="1"/>
</dbReference>
<keyword evidence="3 5" id="KW-1133">Transmembrane helix</keyword>
<feature type="transmembrane region" description="Helical" evidence="5">
    <location>
        <begin position="115"/>
        <end position="138"/>
    </location>
</feature>
<accession>G9YCJ0</accession>
<evidence type="ECO:0000313" key="7">
    <source>
        <dbReference type="EMBL" id="EHM38570.1"/>
    </source>
</evidence>
<dbReference type="PATRIC" id="fig|1002364.3.peg.3887"/>
<evidence type="ECO:0000256" key="2">
    <source>
        <dbReference type="ARBA" id="ARBA00022692"/>
    </source>
</evidence>
<dbReference type="EMBL" id="AGCI01000101">
    <property type="protein sequence ID" value="EHM38570.1"/>
    <property type="molecule type" value="Genomic_DNA"/>
</dbReference>
<dbReference type="AlphaFoldDB" id="G9YCJ0"/>
<evidence type="ECO:0000259" key="6">
    <source>
        <dbReference type="Pfam" id="PF04893"/>
    </source>
</evidence>
<name>G9YCJ0_HAFAL</name>
<evidence type="ECO:0000256" key="4">
    <source>
        <dbReference type="ARBA" id="ARBA00023136"/>
    </source>
</evidence>
<feature type="transmembrane region" description="Helical" evidence="5">
    <location>
        <begin position="76"/>
        <end position="95"/>
    </location>
</feature>
<sequence length="243" mass="27158">MRLSYGKAYRSKKFPIFPFIFVAAFYTESVGKMLINVYPASDVRGCVMSNHVWGLLSHPAQEFRQIRQENESVSHIYTHHVLLMAAIPVICSFIGTTQFGWDFGGDRVFKVLPMTALAIAVVFYGLMLAAVGFVGMVIRWMAREYENCPSLNRCIVFAGYVGTPMFLSSIVSIYPMVWLCMLAVIVGVCYSGYLLYRGIPNFLGITEDQGFIFSGSTFAIGVLVLELLLGITVIMWGYGSHIF</sequence>
<evidence type="ECO:0000256" key="5">
    <source>
        <dbReference type="SAM" id="Phobius"/>
    </source>
</evidence>
<dbReference type="GO" id="GO:0016020">
    <property type="term" value="C:membrane"/>
    <property type="evidence" value="ECO:0007669"/>
    <property type="project" value="UniProtKB-SubCell"/>
</dbReference>
<feature type="domain" description="Yip1" evidence="6">
    <location>
        <begin position="53"/>
        <end position="226"/>
    </location>
</feature>
<reference evidence="7 8" key="1">
    <citation type="submission" date="2011-08" db="EMBL/GenBank/DDBJ databases">
        <authorList>
            <person name="Weinstock G."/>
            <person name="Sodergren E."/>
            <person name="Clifton S."/>
            <person name="Fulton L."/>
            <person name="Fulton B."/>
            <person name="Courtney L."/>
            <person name="Fronick C."/>
            <person name="Harrison M."/>
            <person name="Strong C."/>
            <person name="Farmer C."/>
            <person name="Delahaunty K."/>
            <person name="Markovic C."/>
            <person name="Hall O."/>
            <person name="Minx P."/>
            <person name="Tomlinson C."/>
            <person name="Mitreva M."/>
            <person name="Hou S."/>
            <person name="Chen J."/>
            <person name="Wollam A."/>
            <person name="Pepin K.H."/>
            <person name="Johnson M."/>
            <person name="Bhonagiri V."/>
            <person name="Zhang X."/>
            <person name="Suruliraj S."/>
            <person name="Warren W."/>
            <person name="Chinwalla A."/>
            <person name="Mardis E.R."/>
            <person name="Wilson R.K."/>
        </authorList>
    </citation>
    <scope>NUCLEOTIDE SEQUENCE [LARGE SCALE GENOMIC DNA]</scope>
    <source>
        <strain evidence="7 8">ATCC 51873</strain>
    </source>
</reference>
<dbReference type="Proteomes" id="UP000005959">
    <property type="component" value="Unassembled WGS sequence"/>
</dbReference>
<keyword evidence="4 5" id="KW-0472">Membrane</keyword>
<evidence type="ECO:0000313" key="8">
    <source>
        <dbReference type="Proteomes" id="UP000005959"/>
    </source>
</evidence>
<dbReference type="InterPro" id="IPR006977">
    <property type="entry name" value="Yip1_dom"/>
</dbReference>
<protein>
    <recommendedName>
        <fullName evidence="6">Yip1 domain-containing protein</fullName>
    </recommendedName>
</protein>
<dbReference type="HOGENOM" id="CLU_099801_0_0_6"/>
<evidence type="ECO:0000256" key="1">
    <source>
        <dbReference type="ARBA" id="ARBA00004141"/>
    </source>
</evidence>
<feature type="transmembrane region" description="Helical" evidence="5">
    <location>
        <begin position="217"/>
        <end position="238"/>
    </location>
</feature>
<proteinExistence type="predicted"/>
<comment type="caution">
    <text evidence="7">The sequence shown here is derived from an EMBL/GenBank/DDBJ whole genome shotgun (WGS) entry which is preliminary data.</text>
</comment>
<keyword evidence="2 5" id="KW-0812">Transmembrane</keyword>